<keyword evidence="3" id="KW-1185">Reference proteome</keyword>
<organism evidence="2 3">
    <name type="scientific">Ascobolus immersus RN42</name>
    <dbReference type="NCBI Taxonomy" id="1160509"/>
    <lineage>
        <taxon>Eukaryota</taxon>
        <taxon>Fungi</taxon>
        <taxon>Dikarya</taxon>
        <taxon>Ascomycota</taxon>
        <taxon>Pezizomycotina</taxon>
        <taxon>Pezizomycetes</taxon>
        <taxon>Pezizales</taxon>
        <taxon>Ascobolaceae</taxon>
        <taxon>Ascobolus</taxon>
    </lineage>
</organism>
<feature type="region of interest" description="Disordered" evidence="1">
    <location>
        <begin position="463"/>
        <end position="489"/>
    </location>
</feature>
<feature type="compositionally biased region" description="Low complexity" evidence="1">
    <location>
        <begin position="226"/>
        <end position="237"/>
    </location>
</feature>
<reference evidence="2 3" key="1">
    <citation type="journal article" date="2018" name="Nat. Ecol. Evol.">
        <title>Pezizomycetes genomes reveal the molecular basis of ectomycorrhizal truffle lifestyle.</title>
        <authorList>
            <person name="Murat C."/>
            <person name="Payen T."/>
            <person name="Noel B."/>
            <person name="Kuo A."/>
            <person name="Morin E."/>
            <person name="Chen J."/>
            <person name="Kohler A."/>
            <person name="Krizsan K."/>
            <person name="Balestrini R."/>
            <person name="Da Silva C."/>
            <person name="Montanini B."/>
            <person name="Hainaut M."/>
            <person name="Levati E."/>
            <person name="Barry K.W."/>
            <person name="Belfiori B."/>
            <person name="Cichocki N."/>
            <person name="Clum A."/>
            <person name="Dockter R.B."/>
            <person name="Fauchery L."/>
            <person name="Guy J."/>
            <person name="Iotti M."/>
            <person name="Le Tacon F."/>
            <person name="Lindquist E.A."/>
            <person name="Lipzen A."/>
            <person name="Malagnac F."/>
            <person name="Mello A."/>
            <person name="Molinier V."/>
            <person name="Miyauchi S."/>
            <person name="Poulain J."/>
            <person name="Riccioni C."/>
            <person name="Rubini A."/>
            <person name="Sitrit Y."/>
            <person name="Splivallo R."/>
            <person name="Traeger S."/>
            <person name="Wang M."/>
            <person name="Zifcakova L."/>
            <person name="Wipf D."/>
            <person name="Zambonelli A."/>
            <person name="Paolocci F."/>
            <person name="Nowrousian M."/>
            <person name="Ottonello S."/>
            <person name="Baldrian P."/>
            <person name="Spatafora J.W."/>
            <person name="Henrissat B."/>
            <person name="Nagy L.G."/>
            <person name="Aury J.M."/>
            <person name="Wincker P."/>
            <person name="Grigoriev I.V."/>
            <person name="Bonfante P."/>
            <person name="Martin F.M."/>
        </authorList>
    </citation>
    <scope>NUCLEOTIDE SEQUENCE [LARGE SCALE GENOMIC DNA]</scope>
    <source>
        <strain evidence="2 3">RN42</strain>
    </source>
</reference>
<protein>
    <submittedName>
        <fullName evidence="2">Uncharacterized protein</fullName>
    </submittedName>
</protein>
<gene>
    <name evidence="2" type="ORF">BJ508DRAFT_336934</name>
</gene>
<dbReference type="Proteomes" id="UP000275078">
    <property type="component" value="Unassembled WGS sequence"/>
</dbReference>
<accession>A0A3N4HB05</accession>
<name>A0A3N4HB05_ASCIM</name>
<proteinExistence type="predicted"/>
<sequence>MIGTSQTAQYWMNDITEVGPTPQGLRPVGLFEDGHLGSNDSISQGVVQKIFDESQTKATISYMQPAPPSSPPRARPGTTRAPHGSPSDGHRTASRRHIRKFIPSTSPRPPMPSRAELLQIVAANPSSLSPAPSYLPSPRSILAAEAALSQRVRQQNAKLSEFNDWEIGSDEEVRIKQEQQTSDETADEGRGSVRPGSGHGGNYPPHRKRKRDSRQADTKDGEYSPTETGTDSSGDSGQSEESDENHTSTELADERPPTGSTERLTSEEILRSEATPSVRNTELSTSGVEISRHSTPLAVASWPVPILDPGEGCFYTHDSHDGKVGVFATDYDPQLTIPPGSLSPQDAIYHVRQSIACHGFPVLVVLYGSEPAGYISPADQKFELLCRLLHGKHQIQLKLKWDYKELIHNSTLSRYVGSGNWAALCNRGDTGSVVVPWIPRAMYAPPASVTPAHADMNRQEITPFETFEDEPTSSVSRELRKMAEEENLR</sequence>
<dbReference type="EMBL" id="ML120146">
    <property type="protein sequence ID" value="RPA70666.1"/>
    <property type="molecule type" value="Genomic_DNA"/>
</dbReference>
<feature type="compositionally biased region" description="Polar residues" evidence="1">
    <location>
        <begin position="274"/>
        <end position="287"/>
    </location>
</feature>
<dbReference type="AlphaFoldDB" id="A0A3N4HB05"/>
<evidence type="ECO:0000313" key="3">
    <source>
        <dbReference type="Proteomes" id="UP000275078"/>
    </source>
</evidence>
<feature type="compositionally biased region" description="Basic and acidic residues" evidence="1">
    <location>
        <begin position="213"/>
        <end position="222"/>
    </location>
</feature>
<feature type="region of interest" description="Disordered" evidence="1">
    <location>
        <begin position="170"/>
        <end position="287"/>
    </location>
</feature>
<feature type="region of interest" description="Disordered" evidence="1">
    <location>
        <begin position="61"/>
        <end position="112"/>
    </location>
</feature>
<feature type="compositionally biased region" description="Basic and acidic residues" evidence="1">
    <location>
        <begin position="244"/>
        <end position="256"/>
    </location>
</feature>
<feature type="compositionally biased region" description="Basic and acidic residues" evidence="1">
    <location>
        <begin position="477"/>
        <end position="489"/>
    </location>
</feature>
<feature type="compositionally biased region" description="Pro residues" evidence="1">
    <location>
        <begin position="65"/>
        <end position="74"/>
    </location>
</feature>
<evidence type="ECO:0000256" key="1">
    <source>
        <dbReference type="SAM" id="MobiDB-lite"/>
    </source>
</evidence>
<evidence type="ECO:0000313" key="2">
    <source>
        <dbReference type="EMBL" id="RPA70666.1"/>
    </source>
</evidence>